<evidence type="ECO:0000313" key="1">
    <source>
        <dbReference type="Proteomes" id="UP000095286"/>
    </source>
</evidence>
<proteinExistence type="predicted"/>
<name>A0AC35TL49_9BILA</name>
<reference evidence="2" key="1">
    <citation type="submission" date="2016-11" db="UniProtKB">
        <authorList>
            <consortium name="WormBaseParasite"/>
        </authorList>
    </citation>
    <scope>IDENTIFICATION</scope>
    <source>
        <strain evidence="2">KR3021</strain>
    </source>
</reference>
<accession>A0AC35TL49</accession>
<evidence type="ECO:0000313" key="2">
    <source>
        <dbReference type="WBParaSite" id="RSKR_0000192700.1"/>
    </source>
</evidence>
<protein>
    <submittedName>
        <fullName evidence="2">Nuclear receptor domain-containing protein</fullName>
    </submittedName>
</protein>
<dbReference type="WBParaSite" id="RSKR_0000192700.1">
    <property type="protein sequence ID" value="RSKR_0000192700.1"/>
    <property type="gene ID" value="RSKR_0000192700"/>
</dbReference>
<sequence length="398" mass="46368">MTDASALTLIEKRCMICEERTTETHYNINCCNKCRVFFRRYVNKIDRSICLYNKNCDLTQFKKCQWCRAQRCYSSGMTDAAVKHYKQIKDDVQTKKRAEKAVIFGVGNISGRVLFKGANNSKIAIISNIPHHETFNQAISNLFYTEKKFHKFRDSTYRKISLLNVSLDELFERPCELGMLDRFNFEIKEEHTNTFTKDNIHAQHLFDSAFLALDFVKMFDMFNELNLEDKKELLHYVSPAVISIDNLYYSWRKEYSCVHFPDGHSPLAAMKAPSSLDVLLLVTTVDITKRLKPTLEEHCFIKMLTYCNANCSQALSDKAKIFLIREKEKYSHALLQHLQFLHGQVPGAVRFNEIIQFIGTMFDIGDKLRMYYKYIVAMSSKQIKEEGKIVHPLICKVI</sequence>
<organism evidence="1 2">
    <name type="scientific">Rhabditophanes sp. KR3021</name>
    <dbReference type="NCBI Taxonomy" id="114890"/>
    <lineage>
        <taxon>Eukaryota</taxon>
        <taxon>Metazoa</taxon>
        <taxon>Ecdysozoa</taxon>
        <taxon>Nematoda</taxon>
        <taxon>Chromadorea</taxon>
        <taxon>Rhabditida</taxon>
        <taxon>Tylenchina</taxon>
        <taxon>Panagrolaimomorpha</taxon>
        <taxon>Strongyloidoidea</taxon>
        <taxon>Alloionematidae</taxon>
        <taxon>Rhabditophanes</taxon>
    </lineage>
</organism>
<dbReference type="Proteomes" id="UP000095286">
    <property type="component" value="Unplaced"/>
</dbReference>